<sequence>MKTKKWQKITCFAAVTGLLFMTTYSTAEACTTVLAGKKATSDGSTMVARNEDMGTAWTKRFVVREADTNDSHFVSKGNGFTIELPKEQLKYTATPEWDVSEGLYEEAGINSQNVGMSATESTTTKDSVLAFDPLEEEGIAEDAMLTVVLPYIESAKEGVERLGKIIEEKGSAESNGVIFSDHDEIWYMETLTGHHWAAVRVPDDKYAVIANTISIQDFDWNDTENYLSSKNLKEFIEENDLADTSKMISIRDIFADTEEDAEYNTPRVWYGQQMLTKSDKKISDTDFALFEKADEPISTQKIANILGSHYEGTAYDPFKEEETDQTAAQAGFWAQLTKNFKQEKKELVHYRPISVPNTMESHILQIRNDVPEAISGIHWLALGVPDTSNYIPFYSSITETPKEYQIGNDQPDDESAYWTYRKTNALAVPYYNEFKTKDILPLQQKVWEHMIDSVKTIDNEAEQISEKTPEKLAPYLNKETNELAHDSLKEYKKLNSNLIKKMTEKTTIEHNEDL</sequence>
<feature type="chain" id="PRO_5011704638" description="Dipeptidase" evidence="7">
    <location>
        <begin position="30"/>
        <end position="514"/>
    </location>
</feature>
<accession>A0A1I3BSV4</accession>
<evidence type="ECO:0000256" key="1">
    <source>
        <dbReference type="ARBA" id="ARBA00001670"/>
    </source>
</evidence>
<evidence type="ECO:0000256" key="4">
    <source>
        <dbReference type="ARBA" id="ARBA00022801"/>
    </source>
</evidence>
<dbReference type="EC" id="3.4.-.-" evidence="6"/>
<evidence type="ECO:0000256" key="2">
    <source>
        <dbReference type="ARBA" id="ARBA00007225"/>
    </source>
</evidence>
<reference evidence="8 9" key="1">
    <citation type="submission" date="2016-10" db="EMBL/GenBank/DDBJ databases">
        <authorList>
            <person name="de Groot N.N."/>
        </authorList>
    </citation>
    <scope>NUCLEOTIDE SEQUENCE [LARGE SCALE GENOMIC DNA]</scope>
    <source>
        <strain evidence="8 9">DSM 27630</strain>
    </source>
</reference>
<evidence type="ECO:0000256" key="6">
    <source>
        <dbReference type="RuleBase" id="RU364089"/>
    </source>
</evidence>
<evidence type="ECO:0000256" key="7">
    <source>
        <dbReference type="SAM" id="SignalP"/>
    </source>
</evidence>
<comment type="similarity">
    <text evidence="2 6">Belongs to the peptidase C69 family.</text>
</comment>
<keyword evidence="3 6" id="KW-0645">Protease</keyword>
<evidence type="ECO:0000256" key="5">
    <source>
        <dbReference type="ARBA" id="ARBA00022997"/>
    </source>
</evidence>
<keyword evidence="5 6" id="KW-0224">Dipeptidase</keyword>
<dbReference type="Gene3D" id="3.60.60.10">
    <property type="entry name" value="Penicillin V Acylase, Chain A"/>
    <property type="match status" value="1"/>
</dbReference>
<proteinExistence type="inferred from homology"/>
<evidence type="ECO:0000313" key="8">
    <source>
        <dbReference type="EMBL" id="SFH65365.1"/>
    </source>
</evidence>
<dbReference type="NCBIfam" id="NF033678">
    <property type="entry name" value="C69_fam_dipept"/>
    <property type="match status" value="1"/>
</dbReference>
<dbReference type="Pfam" id="PF03577">
    <property type="entry name" value="Peptidase_C69"/>
    <property type="match status" value="1"/>
</dbReference>
<keyword evidence="4 6" id="KW-0378">Hydrolase</keyword>
<comment type="catalytic activity">
    <reaction evidence="1">
        <text>an L-aminoacyl-L-amino acid + H2O = 2 an L-alpha-amino acid</text>
        <dbReference type="Rhea" id="RHEA:48940"/>
        <dbReference type="ChEBI" id="CHEBI:15377"/>
        <dbReference type="ChEBI" id="CHEBI:59869"/>
        <dbReference type="ChEBI" id="CHEBI:77460"/>
        <dbReference type="EC" id="3.4.13.19"/>
    </reaction>
</comment>
<evidence type="ECO:0000313" key="9">
    <source>
        <dbReference type="Proteomes" id="UP000198668"/>
    </source>
</evidence>
<dbReference type="EMBL" id="FOQE01000009">
    <property type="protein sequence ID" value="SFH65365.1"/>
    <property type="molecule type" value="Genomic_DNA"/>
</dbReference>
<dbReference type="GO" id="GO:0016805">
    <property type="term" value="F:dipeptidase activity"/>
    <property type="evidence" value="ECO:0007669"/>
    <property type="project" value="UniProtKB-KW"/>
</dbReference>
<gene>
    <name evidence="8" type="ORF">SAMN04489868_10933</name>
</gene>
<protein>
    <recommendedName>
        <fullName evidence="6">Dipeptidase</fullName>
        <ecNumber evidence="6">3.4.-.-</ecNumber>
    </recommendedName>
</protein>
<feature type="signal peptide" evidence="7">
    <location>
        <begin position="1"/>
        <end position="29"/>
    </location>
</feature>
<name>A0A1I3BSV4_9LACT</name>
<dbReference type="PANTHER" id="PTHR12994:SF17">
    <property type="entry name" value="LD30995P"/>
    <property type="match status" value="1"/>
</dbReference>
<dbReference type="GO" id="GO:0006508">
    <property type="term" value="P:proteolysis"/>
    <property type="evidence" value="ECO:0007669"/>
    <property type="project" value="UniProtKB-KW"/>
</dbReference>
<organism evidence="8 9">
    <name type="scientific">Pisciglobus halotolerans</name>
    <dbReference type="NCBI Taxonomy" id="745365"/>
    <lineage>
        <taxon>Bacteria</taxon>
        <taxon>Bacillati</taxon>
        <taxon>Bacillota</taxon>
        <taxon>Bacilli</taxon>
        <taxon>Lactobacillales</taxon>
        <taxon>Carnobacteriaceae</taxon>
    </lineage>
</organism>
<keyword evidence="9" id="KW-1185">Reference proteome</keyword>
<dbReference type="PANTHER" id="PTHR12994">
    <property type="entry name" value="SECERNIN"/>
    <property type="match status" value="1"/>
</dbReference>
<dbReference type="Proteomes" id="UP000198668">
    <property type="component" value="Unassembled WGS sequence"/>
</dbReference>
<dbReference type="InterPro" id="IPR005322">
    <property type="entry name" value="Peptidase_C69"/>
</dbReference>
<dbReference type="InterPro" id="IPR047804">
    <property type="entry name" value="C69_dipept_A-like"/>
</dbReference>
<dbReference type="AlphaFoldDB" id="A0A1I3BSV4"/>
<evidence type="ECO:0000256" key="3">
    <source>
        <dbReference type="ARBA" id="ARBA00022670"/>
    </source>
</evidence>
<keyword evidence="7" id="KW-0732">Signal</keyword>
<dbReference type="OrthoDB" id="9764088at2"/>
<dbReference type="RefSeq" id="WP_047392100.1">
    <property type="nucleotide sequence ID" value="NZ_FOQE01000009.1"/>
</dbReference>
<dbReference type="GO" id="GO:0070004">
    <property type="term" value="F:cysteine-type exopeptidase activity"/>
    <property type="evidence" value="ECO:0007669"/>
    <property type="project" value="InterPro"/>
</dbReference>